<dbReference type="RefSeq" id="WP_273081263.1">
    <property type="nucleotide sequence ID" value="NZ_JAFKME010000004.1"/>
</dbReference>
<gene>
    <name evidence="1" type="ORF">J0H45_04810</name>
</gene>
<accession>A0A9D8L237</accession>
<dbReference type="Proteomes" id="UP000664815">
    <property type="component" value="Unassembled WGS sequence"/>
</dbReference>
<reference evidence="1" key="1">
    <citation type="submission" date="2021-02" db="EMBL/GenBank/DDBJ databases">
        <title>Thiocyanate and organic carbon inputs drive convergent selection for specific autotrophic Afipia and Thiobacillus strains within complex microbiomes.</title>
        <authorList>
            <person name="Huddy R.J."/>
            <person name="Sachdeva R."/>
            <person name="Kadzinga F."/>
            <person name="Kantor R.S."/>
            <person name="Harrison S.T.L."/>
            <person name="Banfield J.F."/>
        </authorList>
    </citation>
    <scope>NUCLEOTIDE SEQUENCE</scope>
    <source>
        <strain evidence="1">SCN18_10_11_15_R1_P_69_7</strain>
    </source>
</reference>
<evidence type="ECO:0000313" key="1">
    <source>
        <dbReference type="EMBL" id="MBN8798665.1"/>
    </source>
</evidence>
<dbReference type="EMBL" id="JAFKMG010000434">
    <property type="protein sequence ID" value="MBN8798665.1"/>
    <property type="molecule type" value="Genomic_DNA"/>
</dbReference>
<comment type="caution">
    <text evidence="1">The sequence shown here is derived from an EMBL/GenBank/DDBJ whole genome shotgun (WGS) entry which is preliminary data.</text>
</comment>
<protein>
    <submittedName>
        <fullName evidence="1">Uncharacterized protein</fullName>
    </submittedName>
</protein>
<sequence>MRVPFWLYITEADAIEAGMTHEGRMFGAPAWLRIDSDEQVTGSPKVPVLHLWCMFVDALLEVGSWFATSDQTIESPITVGRRIER</sequence>
<organism evidence="1 2">
    <name type="scientific">Stenotrophomonas nitritireducens</name>
    <dbReference type="NCBI Taxonomy" id="83617"/>
    <lineage>
        <taxon>Bacteria</taxon>
        <taxon>Pseudomonadati</taxon>
        <taxon>Pseudomonadota</taxon>
        <taxon>Gammaproteobacteria</taxon>
        <taxon>Lysobacterales</taxon>
        <taxon>Lysobacteraceae</taxon>
        <taxon>Stenotrophomonas</taxon>
    </lineage>
</organism>
<dbReference type="AlphaFoldDB" id="A0A9D8L237"/>
<name>A0A9D8L237_9GAMM</name>
<evidence type="ECO:0000313" key="2">
    <source>
        <dbReference type="Proteomes" id="UP000664815"/>
    </source>
</evidence>
<proteinExistence type="predicted"/>